<evidence type="ECO:0000259" key="1">
    <source>
        <dbReference type="Pfam" id="PF01575"/>
    </source>
</evidence>
<dbReference type="PANTHER" id="PTHR43664:SF1">
    <property type="entry name" value="BETA-METHYLMALYL-COA DEHYDRATASE"/>
    <property type="match status" value="1"/>
</dbReference>
<reference evidence="2 3" key="1">
    <citation type="submission" date="2022-04" db="EMBL/GenBank/DDBJ databases">
        <authorList>
            <person name="Ye Y.-Q."/>
            <person name="Du Z.-J."/>
        </authorList>
    </citation>
    <scope>NUCLEOTIDE SEQUENCE [LARGE SCALE GENOMIC DNA]</scope>
    <source>
        <strain evidence="2 3">A6E488</strain>
    </source>
</reference>
<feature type="domain" description="MaoC-like" evidence="1">
    <location>
        <begin position="17"/>
        <end position="123"/>
    </location>
</feature>
<dbReference type="EMBL" id="JALIDZ010000003">
    <property type="protein sequence ID" value="MCT8971937.1"/>
    <property type="molecule type" value="Genomic_DNA"/>
</dbReference>
<dbReference type="SUPFAM" id="SSF54637">
    <property type="entry name" value="Thioesterase/thiol ester dehydrase-isomerase"/>
    <property type="match status" value="1"/>
</dbReference>
<sequence length="158" mass="17754">MYFEDAQIGFKADIGSHTFTADEIIAFASRWDPQPFHIDADAARESLFGGLCASGWHTACTWMRLNVDDLNQRTKDAAAAGGPTPKFGPSPGIFDLKWPRPVYVGDTITYSWEIVDRRESASRPEWGIVTYLAEGHNQNDDRVLSFHGRFFMGRRPIA</sequence>
<dbReference type="AlphaFoldDB" id="A0AAW5QYA7"/>
<organism evidence="2 3">
    <name type="scientific">Microbaculum marinisediminis</name>
    <dbReference type="NCBI Taxonomy" id="2931392"/>
    <lineage>
        <taxon>Bacteria</taxon>
        <taxon>Pseudomonadati</taxon>
        <taxon>Pseudomonadota</taxon>
        <taxon>Alphaproteobacteria</taxon>
        <taxon>Hyphomicrobiales</taxon>
        <taxon>Tepidamorphaceae</taxon>
        <taxon>Microbaculum</taxon>
    </lineage>
</organism>
<dbReference type="Gene3D" id="3.10.129.10">
    <property type="entry name" value="Hotdog Thioesterase"/>
    <property type="match status" value="1"/>
</dbReference>
<comment type="caution">
    <text evidence="2">The sequence shown here is derived from an EMBL/GenBank/DDBJ whole genome shotgun (WGS) entry which is preliminary data.</text>
</comment>
<evidence type="ECO:0000313" key="3">
    <source>
        <dbReference type="Proteomes" id="UP001320898"/>
    </source>
</evidence>
<keyword evidence="3" id="KW-1185">Reference proteome</keyword>
<dbReference type="InterPro" id="IPR052342">
    <property type="entry name" value="MCH/BMMD"/>
</dbReference>
<dbReference type="InterPro" id="IPR002539">
    <property type="entry name" value="MaoC-like_dom"/>
</dbReference>
<dbReference type="InterPro" id="IPR029069">
    <property type="entry name" value="HotDog_dom_sf"/>
</dbReference>
<proteinExistence type="predicted"/>
<protein>
    <submittedName>
        <fullName evidence="2">MaoC family dehydratase</fullName>
    </submittedName>
</protein>
<dbReference type="Pfam" id="PF01575">
    <property type="entry name" value="MaoC_dehydratas"/>
    <property type="match status" value="1"/>
</dbReference>
<accession>A0AAW5QYA7</accession>
<dbReference type="RefSeq" id="WP_261615553.1">
    <property type="nucleotide sequence ID" value="NZ_JALIDZ010000003.1"/>
</dbReference>
<evidence type="ECO:0000313" key="2">
    <source>
        <dbReference type="EMBL" id="MCT8971937.1"/>
    </source>
</evidence>
<dbReference type="PANTHER" id="PTHR43664">
    <property type="entry name" value="MONOAMINE OXIDASE-RELATED"/>
    <property type="match status" value="1"/>
</dbReference>
<dbReference type="Proteomes" id="UP001320898">
    <property type="component" value="Unassembled WGS sequence"/>
</dbReference>
<name>A0AAW5QYA7_9HYPH</name>
<dbReference type="CDD" id="cd03454">
    <property type="entry name" value="YdeM"/>
    <property type="match status" value="1"/>
</dbReference>
<gene>
    <name evidence="2" type="ORF">MUB46_08740</name>
</gene>